<keyword evidence="2" id="KW-1185">Reference proteome</keyword>
<sequence>MPSEYTDEIENSSYTRRAFSMGRKSKYSAEEKLLILNEVLRNGIHKVITKYKISQKTIRR</sequence>
<protein>
    <recommendedName>
        <fullName evidence="3">Transposase</fullName>
    </recommendedName>
</protein>
<accession>A0ABR8P6J6</accession>
<evidence type="ECO:0000313" key="1">
    <source>
        <dbReference type="EMBL" id="MBD5806314.1"/>
    </source>
</evidence>
<proteinExistence type="predicted"/>
<dbReference type="EMBL" id="QORN01000016">
    <property type="protein sequence ID" value="MBD5806314.1"/>
    <property type="molecule type" value="Genomic_DNA"/>
</dbReference>
<reference evidence="1 2" key="1">
    <citation type="submission" date="2018-07" db="EMBL/GenBank/DDBJ databases">
        <title>Phylogenomic Insights into understanding Host Adaptation of Lactobacillus reuteri by a novel species, Lactobacillus spp. M31.</title>
        <authorList>
            <person name="Sharma S."/>
            <person name="Patil P."/>
            <person name="Korpole S."/>
            <person name="Patil P.B."/>
        </authorList>
    </citation>
    <scope>NUCLEOTIDE SEQUENCE [LARGE SCALE GENOMIC DNA]</scope>
    <source>
        <strain evidence="1 2">M31</strain>
    </source>
</reference>
<dbReference type="Proteomes" id="UP000704341">
    <property type="component" value="Unassembled WGS sequence"/>
</dbReference>
<evidence type="ECO:0008006" key="3">
    <source>
        <dbReference type="Google" id="ProtNLM"/>
    </source>
</evidence>
<evidence type="ECO:0000313" key="2">
    <source>
        <dbReference type="Proteomes" id="UP000704341"/>
    </source>
</evidence>
<name>A0ABR8P6J6_9LACO</name>
<gene>
    <name evidence="1" type="ORF">DTK66_04160</name>
</gene>
<feature type="non-terminal residue" evidence="1">
    <location>
        <position position="60"/>
    </location>
</feature>
<organism evidence="1 2">
    <name type="scientific">Limosilactobacillus walteri</name>
    <dbReference type="NCBI Taxonomy" id="2268022"/>
    <lineage>
        <taxon>Bacteria</taxon>
        <taxon>Bacillati</taxon>
        <taxon>Bacillota</taxon>
        <taxon>Bacilli</taxon>
        <taxon>Lactobacillales</taxon>
        <taxon>Lactobacillaceae</taxon>
        <taxon>Limosilactobacillus</taxon>
    </lineage>
</organism>
<dbReference type="InterPro" id="IPR010921">
    <property type="entry name" value="Trp_repressor/repl_initiator"/>
</dbReference>
<comment type="caution">
    <text evidence="1">The sequence shown here is derived from an EMBL/GenBank/DDBJ whole genome shotgun (WGS) entry which is preliminary data.</text>
</comment>
<dbReference type="SUPFAM" id="SSF48295">
    <property type="entry name" value="TrpR-like"/>
    <property type="match status" value="1"/>
</dbReference>